<evidence type="ECO:0000256" key="2">
    <source>
        <dbReference type="ARBA" id="ARBA00023015"/>
    </source>
</evidence>
<dbReference type="InterPro" id="IPR001761">
    <property type="entry name" value="Peripla_BP/Lac1_sug-bd_dom"/>
</dbReference>
<keyword evidence="1" id="KW-0678">Repressor</keyword>
<dbReference type="InterPro" id="IPR010982">
    <property type="entry name" value="Lambda_DNA-bd_dom_sf"/>
</dbReference>
<dbReference type="InterPro" id="IPR000843">
    <property type="entry name" value="HTH_LacI"/>
</dbReference>
<feature type="domain" description="HTH lacI-type" evidence="5">
    <location>
        <begin position="1"/>
        <end position="35"/>
    </location>
</feature>
<dbReference type="InterPro" id="IPR028082">
    <property type="entry name" value="Peripla_BP_I"/>
</dbReference>
<evidence type="ECO:0000313" key="7">
    <source>
        <dbReference type="Proteomes" id="UP000004633"/>
    </source>
</evidence>
<dbReference type="EMBL" id="AECV01000009">
    <property type="protein sequence ID" value="EFW30098.1"/>
    <property type="molecule type" value="Genomic_DNA"/>
</dbReference>
<dbReference type="Gene3D" id="1.10.260.40">
    <property type="entry name" value="lambda repressor-like DNA-binding domains"/>
    <property type="match status" value="1"/>
</dbReference>
<dbReference type="SUPFAM" id="SSF53822">
    <property type="entry name" value="Periplasmic binding protein-like I"/>
    <property type="match status" value="1"/>
</dbReference>
<protein>
    <submittedName>
        <fullName evidence="6">Sugar-binding domain protein</fullName>
    </submittedName>
</protein>
<dbReference type="CDD" id="cd06267">
    <property type="entry name" value="PBP1_LacI_sugar_binding-like"/>
    <property type="match status" value="1"/>
</dbReference>
<dbReference type="GO" id="GO:0003700">
    <property type="term" value="F:DNA-binding transcription factor activity"/>
    <property type="evidence" value="ECO:0007669"/>
    <property type="project" value="TreeGrafter"/>
</dbReference>
<dbReference type="SUPFAM" id="SSF47413">
    <property type="entry name" value="lambda repressor-like DNA-binding domains"/>
    <property type="match status" value="1"/>
</dbReference>
<dbReference type="Proteomes" id="UP000004633">
    <property type="component" value="Unassembled WGS sequence"/>
</dbReference>
<dbReference type="AlphaFoldDB" id="E7N177"/>
<keyword evidence="3" id="KW-0238">DNA-binding</keyword>
<evidence type="ECO:0000259" key="5">
    <source>
        <dbReference type="PROSITE" id="PS50932"/>
    </source>
</evidence>
<organism evidence="6 7">
    <name type="scientific">Selenomonas artemidis F0399</name>
    <dbReference type="NCBI Taxonomy" id="749551"/>
    <lineage>
        <taxon>Bacteria</taxon>
        <taxon>Bacillati</taxon>
        <taxon>Bacillota</taxon>
        <taxon>Negativicutes</taxon>
        <taxon>Selenomonadales</taxon>
        <taxon>Selenomonadaceae</taxon>
        <taxon>Selenomonas</taxon>
    </lineage>
</organism>
<evidence type="ECO:0000256" key="3">
    <source>
        <dbReference type="ARBA" id="ARBA00023125"/>
    </source>
</evidence>
<proteinExistence type="predicted"/>
<dbReference type="PANTHER" id="PTHR30146:SF148">
    <property type="entry name" value="HTH-TYPE TRANSCRIPTIONAL REPRESSOR PURR-RELATED"/>
    <property type="match status" value="1"/>
</dbReference>
<dbReference type="STRING" id="749551.HMPREF9555_00728"/>
<dbReference type="CDD" id="cd01392">
    <property type="entry name" value="HTH_LacI"/>
    <property type="match status" value="1"/>
</dbReference>
<sequence length="323" mass="35837">MNGSPYVRETTKSRVVKAIAELDYTPNAVARKLSTGDTGSIGFLVPDIENPFFTHLLRGITDAADKHGYNIFLCSTEDSAEKERRYLASMRAERMSGMLVIPVEAGSESLCRALTAFETEHVPVVLVDRSLRHGRFDGVFSEDFRGAMAAVECLIGEGHRRIATISGPEDSRPGSERRQGYAAALSKWGIPLEERYIAQGDFHQERAYEAMHMLMEQEEPPTAIFSANNMTSLGCVRYFTEKGLRLGSDVSLIGFDDIDLLRWAGIPLSVVDRDTCRMGRDAVKLLVRRMQSGADTGREEIFIPTELILRGSEKWRGGPNAAL</sequence>
<dbReference type="HOGENOM" id="CLU_037628_6_1_9"/>
<evidence type="ECO:0000256" key="4">
    <source>
        <dbReference type="ARBA" id="ARBA00023163"/>
    </source>
</evidence>
<accession>E7N177</accession>
<dbReference type="SMART" id="SM00354">
    <property type="entry name" value="HTH_LACI"/>
    <property type="match status" value="1"/>
</dbReference>
<dbReference type="PANTHER" id="PTHR30146">
    <property type="entry name" value="LACI-RELATED TRANSCRIPTIONAL REPRESSOR"/>
    <property type="match status" value="1"/>
</dbReference>
<keyword evidence="4" id="KW-0804">Transcription</keyword>
<dbReference type="PROSITE" id="PS50932">
    <property type="entry name" value="HTH_LACI_2"/>
    <property type="match status" value="1"/>
</dbReference>
<dbReference type="Gene3D" id="3.40.50.2300">
    <property type="match status" value="2"/>
</dbReference>
<reference evidence="6 7" key="1">
    <citation type="submission" date="2010-08" db="EMBL/GenBank/DDBJ databases">
        <authorList>
            <person name="Weinstock G."/>
            <person name="Sodergren E."/>
            <person name="Clifton S."/>
            <person name="Fulton L."/>
            <person name="Fulton B."/>
            <person name="Courtney L."/>
            <person name="Fronick C."/>
            <person name="Harrison M."/>
            <person name="Strong C."/>
            <person name="Farmer C."/>
            <person name="Delahaunty K."/>
            <person name="Markovic C."/>
            <person name="Hall O."/>
            <person name="Minx P."/>
            <person name="Tomlinson C."/>
            <person name="Mitreva M."/>
            <person name="Hou S."/>
            <person name="Chen J."/>
            <person name="Wollam A."/>
            <person name="Pepin K.H."/>
            <person name="Johnson M."/>
            <person name="Bhonagiri V."/>
            <person name="Zhang X."/>
            <person name="Suruliraj S."/>
            <person name="Warren W."/>
            <person name="Chinwalla A."/>
            <person name="Mardis E.R."/>
            <person name="Wilson R.K."/>
        </authorList>
    </citation>
    <scope>NUCLEOTIDE SEQUENCE [LARGE SCALE GENOMIC DNA]</scope>
    <source>
        <strain evidence="6 7">F0399</strain>
    </source>
</reference>
<comment type="caution">
    <text evidence="6">The sequence shown here is derived from an EMBL/GenBank/DDBJ whole genome shotgun (WGS) entry which is preliminary data.</text>
</comment>
<dbReference type="Pfam" id="PF00532">
    <property type="entry name" value="Peripla_BP_1"/>
    <property type="match status" value="1"/>
</dbReference>
<keyword evidence="2" id="KW-0805">Transcription regulation</keyword>
<name>E7N177_9FIRM</name>
<keyword evidence="7" id="KW-1185">Reference proteome</keyword>
<evidence type="ECO:0000256" key="1">
    <source>
        <dbReference type="ARBA" id="ARBA00022491"/>
    </source>
</evidence>
<gene>
    <name evidence="6" type="ORF">HMPREF9555_00728</name>
</gene>
<dbReference type="GO" id="GO:0000976">
    <property type="term" value="F:transcription cis-regulatory region binding"/>
    <property type="evidence" value="ECO:0007669"/>
    <property type="project" value="TreeGrafter"/>
</dbReference>
<evidence type="ECO:0000313" key="6">
    <source>
        <dbReference type="EMBL" id="EFW30098.1"/>
    </source>
</evidence>